<keyword evidence="2" id="KW-0732">Signal</keyword>
<dbReference type="SUPFAM" id="SSF49452">
    <property type="entry name" value="Starch-binding domain-like"/>
    <property type="match status" value="1"/>
</dbReference>
<evidence type="ECO:0000313" key="3">
    <source>
        <dbReference type="EMBL" id="TWU03773.1"/>
    </source>
</evidence>
<dbReference type="OrthoDB" id="250040at2"/>
<keyword evidence="4" id="KW-1185">Reference proteome</keyword>
<feature type="signal peptide" evidence="2">
    <location>
        <begin position="1"/>
        <end position="20"/>
    </location>
</feature>
<dbReference type="EMBL" id="SJPM01000001">
    <property type="protein sequence ID" value="TWU03773.1"/>
    <property type="molecule type" value="Genomic_DNA"/>
</dbReference>
<feature type="compositionally biased region" description="Pro residues" evidence="1">
    <location>
        <begin position="443"/>
        <end position="453"/>
    </location>
</feature>
<name>A0A5C6AUT0_9BACT</name>
<dbReference type="RefSeq" id="WP_146576229.1">
    <property type="nucleotide sequence ID" value="NZ_SJPM01000001.1"/>
</dbReference>
<proteinExistence type="predicted"/>
<protein>
    <recommendedName>
        <fullName evidence="5">Cna protein B-type domain protein</fullName>
    </recommendedName>
</protein>
<sequence precursor="true">MNRSIALAGLVLMTMTVALAEETSLKSTNYLTVPQWVSPETPGELTGRVVLPSSSGSLSTIADATVVMTNDRGASVRGKTDSQGKFKLSGVESGVYAMTARAKGVFACCAMHVVDGQSQFPSEVELSAAAIDYSLIKSSIIRYVPPAGKFSPVSIEAADFSSVSAFAVNATPFRVMQSDDGGLRGQIRLAGADVDTAGLNNVFLVQDGEIIDRVVTDESGRFQFEKVNTGDYSIMALGQRGMAMIGFELVGELEQVSFNNFNGQQTLVVQNTPSAPEAISRGQIVLPAGQKLSITLPNEVIVQIAPLPQAVESVEEASDEPLDEGVILEEGFPMADALPVDQFGNPISGFDQFGNPITGFDQFGNPISGSPGMGGLGGAPGAGGAAGGGALGGGGATGGGGFAGGGGAGAGGLGGGLGGLASLAGLAGIAAATSNDNNSGTLAPPPAASPAAP</sequence>
<dbReference type="SUPFAM" id="SSF49478">
    <property type="entry name" value="Cna protein B-type domain"/>
    <property type="match status" value="1"/>
</dbReference>
<dbReference type="InterPro" id="IPR013784">
    <property type="entry name" value="Carb-bd-like_fold"/>
</dbReference>
<comment type="caution">
    <text evidence="3">The sequence shown here is derived from an EMBL/GenBank/DDBJ whole genome shotgun (WGS) entry which is preliminary data.</text>
</comment>
<gene>
    <name evidence="3" type="ORF">Pla100_07030</name>
</gene>
<dbReference type="Gene3D" id="2.60.40.10">
    <property type="entry name" value="Immunoglobulins"/>
    <property type="match status" value="1"/>
</dbReference>
<reference evidence="3 4" key="1">
    <citation type="submission" date="2019-02" db="EMBL/GenBank/DDBJ databases">
        <title>Deep-cultivation of Planctomycetes and their phenomic and genomic characterization uncovers novel biology.</title>
        <authorList>
            <person name="Wiegand S."/>
            <person name="Jogler M."/>
            <person name="Boedeker C."/>
            <person name="Pinto D."/>
            <person name="Vollmers J."/>
            <person name="Rivas-Marin E."/>
            <person name="Kohn T."/>
            <person name="Peeters S.H."/>
            <person name="Heuer A."/>
            <person name="Rast P."/>
            <person name="Oberbeckmann S."/>
            <person name="Bunk B."/>
            <person name="Jeske O."/>
            <person name="Meyerdierks A."/>
            <person name="Storesund J.E."/>
            <person name="Kallscheuer N."/>
            <person name="Luecker S."/>
            <person name="Lage O.M."/>
            <person name="Pohl T."/>
            <person name="Merkel B.J."/>
            <person name="Hornburger P."/>
            <person name="Mueller R.-W."/>
            <person name="Bruemmer F."/>
            <person name="Labrenz M."/>
            <person name="Spormann A.M."/>
            <person name="Op Den Camp H."/>
            <person name="Overmann J."/>
            <person name="Amann R."/>
            <person name="Jetten M.S.M."/>
            <person name="Mascher T."/>
            <person name="Medema M.H."/>
            <person name="Devos D.P."/>
            <person name="Kaster A.-K."/>
            <person name="Ovreas L."/>
            <person name="Rohde M."/>
            <person name="Galperin M.Y."/>
            <person name="Jogler C."/>
        </authorList>
    </citation>
    <scope>NUCLEOTIDE SEQUENCE [LARGE SCALE GENOMIC DNA]</scope>
    <source>
        <strain evidence="3 4">Pla100</strain>
    </source>
</reference>
<evidence type="ECO:0008006" key="5">
    <source>
        <dbReference type="Google" id="ProtNLM"/>
    </source>
</evidence>
<dbReference type="Gene3D" id="2.60.40.1120">
    <property type="entry name" value="Carboxypeptidase-like, regulatory domain"/>
    <property type="match status" value="1"/>
</dbReference>
<dbReference type="Proteomes" id="UP000316213">
    <property type="component" value="Unassembled WGS sequence"/>
</dbReference>
<organism evidence="3 4">
    <name type="scientific">Neorhodopirellula pilleata</name>
    <dbReference type="NCBI Taxonomy" id="2714738"/>
    <lineage>
        <taxon>Bacteria</taxon>
        <taxon>Pseudomonadati</taxon>
        <taxon>Planctomycetota</taxon>
        <taxon>Planctomycetia</taxon>
        <taxon>Pirellulales</taxon>
        <taxon>Pirellulaceae</taxon>
        <taxon>Neorhodopirellula</taxon>
    </lineage>
</organism>
<evidence type="ECO:0000256" key="2">
    <source>
        <dbReference type="SAM" id="SignalP"/>
    </source>
</evidence>
<evidence type="ECO:0000256" key="1">
    <source>
        <dbReference type="SAM" id="MobiDB-lite"/>
    </source>
</evidence>
<accession>A0A5C6AUT0</accession>
<evidence type="ECO:0000313" key="4">
    <source>
        <dbReference type="Proteomes" id="UP000316213"/>
    </source>
</evidence>
<dbReference type="AlphaFoldDB" id="A0A5C6AUT0"/>
<dbReference type="GO" id="GO:0030246">
    <property type="term" value="F:carbohydrate binding"/>
    <property type="evidence" value="ECO:0007669"/>
    <property type="project" value="InterPro"/>
</dbReference>
<dbReference type="InterPro" id="IPR013783">
    <property type="entry name" value="Ig-like_fold"/>
</dbReference>
<feature type="chain" id="PRO_5022801121" description="Cna protein B-type domain protein" evidence="2">
    <location>
        <begin position="21"/>
        <end position="453"/>
    </location>
</feature>
<feature type="region of interest" description="Disordered" evidence="1">
    <location>
        <begin position="434"/>
        <end position="453"/>
    </location>
</feature>